<feature type="compositionally biased region" description="Basic residues" evidence="1">
    <location>
        <begin position="414"/>
        <end position="426"/>
    </location>
</feature>
<evidence type="ECO:0000256" key="1">
    <source>
        <dbReference type="SAM" id="MobiDB-lite"/>
    </source>
</evidence>
<feature type="compositionally biased region" description="Low complexity" evidence="1">
    <location>
        <begin position="374"/>
        <end position="392"/>
    </location>
</feature>
<reference evidence="2 3" key="1">
    <citation type="submission" date="2019-06" db="EMBL/GenBank/DDBJ databases">
        <title>A chromosomal-level reference genome of Carpinus fangiana (Coryloideae, Betulaceae).</title>
        <authorList>
            <person name="Yang X."/>
            <person name="Wang Z."/>
            <person name="Zhang L."/>
            <person name="Hao G."/>
            <person name="Liu J."/>
            <person name="Yang Y."/>
        </authorList>
    </citation>
    <scope>NUCLEOTIDE SEQUENCE [LARGE SCALE GENOMIC DNA]</scope>
    <source>
        <strain evidence="2">Cfa_2016G</strain>
        <tissue evidence="2">Leaf</tissue>
    </source>
</reference>
<dbReference type="EMBL" id="VIBQ01000141">
    <property type="protein sequence ID" value="KAB9006577.1"/>
    <property type="molecule type" value="Genomic_DNA"/>
</dbReference>
<proteinExistence type="predicted"/>
<protein>
    <submittedName>
        <fullName evidence="2">Uncharacterized protein</fullName>
    </submittedName>
</protein>
<feature type="compositionally biased region" description="Basic and acidic residues" evidence="1">
    <location>
        <begin position="360"/>
        <end position="372"/>
    </location>
</feature>
<keyword evidence="3" id="KW-1185">Reference proteome</keyword>
<feature type="region of interest" description="Disordered" evidence="1">
    <location>
        <begin position="246"/>
        <end position="426"/>
    </location>
</feature>
<organism evidence="2 3">
    <name type="scientific">Carpinus fangiana</name>
    <dbReference type="NCBI Taxonomy" id="176857"/>
    <lineage>
        <taxon>Eukaryota</taxon>
        <taxon>Viridiplantae</taxon>
        <taxon>Streptophyta</taxon>
        <taxon>Embryophyta</taxon>
        <taxon>Tracheophyta</taxon>
        <taxon>Spermatophyta</taxon>
        <taxon>Magnoliopsida</taxon>
        <taxon>eudicotyledons</taxon>
        <taxon>Gunneridae</taxon>
        <taxon>Pentapetalae</taxon>
        <taxon>rosids</taxon>
        <taxon>fabids</taxon>
        <taxon>Fagales</taxon>
        <taxon>Betulaceae</taxon>
        <taxon>Carpinus</taxon>
    </lineage>
</organism>
<feature type="compositionally biased region" description="Low complexity" evidence="1">
    <location>
        <begin position="293"/>
        <end position="306"/>
    </location>
</feature>
<gene>
    <name evidence="2" type="ORF">FH972_026931</name>
</gene>
<dbReference type="Proteomes" id="UP000327013">
    <property type="component" value="Unassembled WGS sequence"/>
</dbReference>
<feature type="compositionally biased region" description="Low complexity" evidence="1">
    <location>
        <begin position="338"/>
        <end position="351"/>
    </location>
</feature>
<comment type="caution">
    <text evidence="2">The sequence shown here is derived from an EMBL/GenBank/DDBJ whole genome shotgun (WGS) entry which is preliminary data.</text>
</comment>
<dbReference type="OrthoDB" id="2883672at2759"/>
<name>A0A5N6L5U5_9ROSI</name>
<dbReference type="AlphaFoldDB" id="A0A5N6L5U5"/>
<feature type="compositionally biased region" description="Polar residues" evidence="1">
    <location>
        <begin position="268"/>
        <end position="279"/>
    </location>
</feature>
<accession>A0A5N6L5U5</accession>
<sequence>MAHYKDLRELYARSLEYHGIGYALYQPISAADISPPCAGFFDRNGNFNRIAKLTPSQGPEGLVPLEYTPQPQAQIGIEWKPKTSLGVQAITVDTSAEGPASGHVKYASKSSFGAVVIASKPVTMTGYNDERLFLAWLAANKEKLMERYGTQLRKYGLWIITQTHTAPGCWINAWQDKRREAVISLEAKANMLGGVSEGLNFDDLSSDRDWTHYMSEDGTGVVVFMDGIEVKPMEWMLQGLKQSIGLSRSTSKPRRSSFSSSKVCPDAMQSTQEGTSKYLTPSPIPTDRGRRMSTSPPSAATAARRASYAEAHLKEQAPPPRISLPLSIGDTVTRKRSTSTQRSSSTKRGSTGAMGFPSHNESHSPTDEEMLRDVGVSHSLSRSLSTISRGSSPQTPSLRRESRDLSGLGNSKHMERHHNPSRHVGT</sequence>
<evidence type="ECO:0000313" key="3">
    <source>
        <dbReference type="Proteomes" id="UP000327013"/>
    </source>
</evidence>
<evidence type="ECO:0000313" key="2">
    <source>
        <dbReference type="EMBL" id="KAB9006577.1"/>
    </source>
</evidence>